<accession>A0A849C511</accession>
<keyword evidence="2" id="KW-1185">Reference proteome</keyword>
<protein>
    <submittedName>
        <fullName evidence="1">Uncharacterized protein</fullName>
    </submittedName>
</protein>
<evidence type="ECO:0000313" key="1">
    <source>
        <dbReference type="EMBL" id="NNH73813.1"/>
    </source>
</evidence>
<sequence length="111" mass="11787">MRLRAYGIVLSDEPGLRTDADVGAIRTLARRNGMHLCAISVVGSDADLSLLLASFPSSGIGAVLVPSVRQLMGWLDALRAEADVWTVAPRGYWPRRSSGKACSFISASAVN</sequence>
<proteinExistence type="predicted"/>
<reference evidence="1 2" key="1">
    <citation type="submission" date="2020-05" db="EMBL/GenBank/DDBJ databases">
        <title>MicrobeNet Type strains.</title>
        <authorList>
            <person name="Nicholson A.C."/>
        </authorList>
    </citation>
    <scope>NUCLEOTIDE SEQUENCE [LARGE SCALE GENOMIC DNA]</scope>
    <source>
        <strain evidence="1 2">JCM 3224</strain>
    </source>
</reference>
<dbReference type="RefSeq" id="WP_157552288.1">
    <property type="nucleotide sequence ID" value="NZ_JABELX010000011.1"/>
</dbReference>
<gene>
    <name evidence="1" type="ORF">HLB23_28840</name>
</gene>
<dbReference type="EMBL" id="JABELX010000011">
    <property type="protein sequence ID" value="NNH73813.1"/>
    <property type="molecule type" value="Genomic_DNA"/>
</dbReference>
<dbReference type="Proteomes" id="UP000586827">
    <property type="component" value="Unassembled WGS sequence"/>
</dbReference>
<name>A0A849C511_9NOCA</name>
<comment type="caution">
    <text evidence="1">The sequence shown here is derived from an EMBL/GenBank/DDBJ whole genome shotgun (WGS) entry which is preliminary data.</text>
</comment>
<dbReference type="AlphaFoldDB" id="A0A849C511"/>
<evidence type="ECO:0000313" key="2">
    <source>
        <dbReference type="Proteomes" id="UP000586827"/>
    </source>
</evidence>
<organism evidence="1 2">
    <name type="scientific">Nocardia uniformis</name>
    <dbReference type="NCBI Taxonomy" id="53432"/>
    <lineage>
        <taxon>Bacteria</taxon>
        <taxon>Bacillati</taxon>
        <taxon>Actinomycetota</taxon>
        <taxon>Actinomycetes</taxon>
        <taxon>Mycobacteriales</taxon>
        <taxon>Nocardiaceae</taxon>
        <taxon>Nocardia</taxon>
    </lineage>
</organism>